<dbReference type="AlphaFoldDB" id="A0A392TS80"/>
<evidence type="ECO:0000313" key="1">
    <source>
        <dbReference type="EMBL" id="MCI64051.1"/>
    </source>
</evidence>
<dbReference type="EMBL" id="LXQA010648303">
    <property type="protein sequence ID" value="MCI64051.1"/>
    <property type="molecule type" value="Genomic_DNA"/>
</dbReference>
<reference evidence="1 2" key="1">
    <citation type="journal article" date="2018" name="Front. Plant Sci.">
        <title>Red Clover (Trifolium pratense) and Zigzag Clover (T. medium) - A Picture of Genomic Similarities and Differences.</title>
        <authorList>
            <person name="Dluhosova J."/>
            <person name="Istvanek J."/>
            <person name="Nedelnik J."/>
            <person name="Repkova J."/>
        </authorList>
    </citation>
    <scope>NUCLEOTIDE SEQUENCE [LARGE SCALE GENOMIC DNA]</scope>
    <source>
        <strain evidence="2">cv. 10/8</strain>
        <tissue evidence="1">Leaf</tissue>
    </source>
</reference>
<sequence>TQRERLLDVKKQLEGIVRKKLSSAVDQRDHPVILSDWDEIEDGV</sequence>
<name>A0A392TS80_9FABA</name>
<protein>
    <submittedName>
        <fullName evidence="1">Conserved oligomeric Golgi complex subunit 4-like</fullName>
    </submittedName>
</protein>
<keyword evidence="2" id="KW-1185">Reference proteome</keyword>
<dbReference type="Proteomes" id="UP000265520">
    <property type="component" value="Unassembled WGS sequence"/>
</dbReference>
<accession>A0A392TS80</accession>
<organism evidence="1 2">
    <name type="scientific">Trifolium medium</name>
    <dbReference type="NCBI Taxonomy" id="97028"/>
    <lineage>
        <taxon>Eukaryota</taxon>
        <taxon>Viridiplantae</taxon>
        <taxon>Streptophyta</taxon>
        <taxon>Embryophyta</taxon>
        <taxon>Tracheophyta</taxon>
        <taxon>Spermatophyta</taxon>
        <taxon>Magnoliopsida</taxon>
        <taxon>eudicotyledons</taxon>
        <taxon>Gunneridae</taxon>
        <taxon>Pentapetalae</taxon>
        <taxon>rosids</taxon>
        <taxon>fabids</taxon>
        <taxon>Fabales</taxon>
        <taxon>Fabaceae</taxon>
        <taxon>Papilionoideae</taxon>
        <taxon>50 kb inversion clade</taxon>
        <taxon>NPAAA clade</taxon>
        <taxon>Hologalegina</taxon>
        <taxon>IRL clade</taxon>
        <taxon>Trifolieae</taxon>
        <taxon>Trifolium</taxon>
    </lineage>
</organism>
<evidence type="ECO:0000313" key="2">
    <source>
        <dbReference type="Proteomes" id="UP000265520"/>
    </source>
</evidence>
<feature type="non-terminal residue" evidence="1">
    <location>
        <position position="1"/>
    </location>
</feature>
<proteinExistence type="predicted"/>
<comment type="caution">
    <text evidence="1">The sequence shown here is derived from an EMBL/GenBank/DDBJ whole genome shotgun (WGS) entry which is preliminary data.</text>
</comment>